<gene>
    <name evidence="1" type="ORF">V6N12_058141</name>
</gene>
<name>A0ABR1Z7L0_9ROSI</name>
<sequence length="76" mass="8196">MNFLNHIGLSDLVFVELLAIKEALVLFAKSAWASGVSLVVETDCNIVVGWLQNPTTAPFTFKDAVEDCLVATVGLE</sequence>
<evidence type="ECO:0000313" key="1">
    <source>
        <dbReference type="EMBL" id="KAK8475764.1"/>
    </source>
</evidence>
<evidence type="ECO:0008006" key="3">
    <source>
        <dbReference type="Google" id="ProtNLM"/>
    </source>
</evidence>
<organism evidence="1 2">
    <name type="scientific">Hibiscus sabdariffa</name>
    <name type="common">roselle</name>
    <dbReference type="NCBI Taxonomy" id="183260"/>
    <lineage>
        <taxon>Eukaryota</taxon>
        <taxon>Viridiplantae</taxon>
        <taxon>Streptophyta</taxon>
        <taxon>Embryophyta</taxon>
        <taxon>Tracheophyta</taxon>
        <taxon>Spermatophyta</taxon>
        <taxon>Magnoliopsida</taxon>
        <taxon>eudicotyledons</taxon>
        <taxon>Gunneridae</taxon>
        <taxon>Pentapetalae</taxon>
        <taxon>rosids</taxon>
        <taxon>malvids</taxon>
        <taxon>Malvales</taxon>
        <taxon>Malvaceae</taxon>
        <taxon>Malvoideae</taxon>
        <taxon>Hibiscus</taxon>
    </lineage>
</organism>
<comment type="caution">
    <text evidence="1">The sequence shown here is derived from an EMBL/GenBank/DDBJ whole genome shotgun (WGS) entry which is preliminary data.</text>
</comment>
<accession>A0ABR1Z7L0</accession>
<reference evidence="1 2" key="1">
    <citation type="journal article" date="2024" name="G3 (Bethesda)">
        <title>Genome assembly of Hibiscus sabdariffa L. provides insights into metabolisms of medicinal natural products.</title>
        <authorList>
            <person name="Kim T."/>
        </authorList>
    </citation>
    <scope>NUCLEOTIDE SEQUENCE [LARGE SCALE GENOMIC DNA]</scope>
    <source>
        <strain evidence="1">TK-2024</strain>
        <tissue evidence="1">Old leaves</tissue>
    </source>
</reference>
<dbReference type="Proteomes" id="UP001472677">
    <property type="component" value="Unassembled WGS sequence"/>
</dbReference>
<protein>
    <recommendedName>
        <fullName evidence="3">RNase H type-1 domain-containing protein</fullName>
    </recommendedName>
</protein>
<proteinExistence type="predicted"/>
<dbReference type="EMBL" id="JBBPBM010002653">
    <property type="protein sequence ID" value="KAK8475764.1"/>
    <property type="molecule type" value="Genomic_DNA"/>
</dbReference>
<evidence type="ECO:0000313" key="2">
    <source>
        <dbReference type="Proteomes" id="UP001472677"/>
    </source>
</evidence>
<keyword evidence="2" id="KW-1185">Reference proteome</keyword>